<reference evidence="3" key="1">
    <citation type="submission" date="2023-06" db="EMBL/GenBank/DDBJ databases">
        <title>Genome-scale phylogeny and comparative genomics of the fungal order Sordariales.</title>
        <authorList>
            <consortium name="Lawrence Berkeley National Laboratory"/>
            <person name="Hensen N."/>
            <person name="Bonometti L."/>
            <person name="Westerberg I."/>
            <person name="Brannstrom I.O."/>
            <person name="Guillou S."/>
            <person name="Cros-Aarteil S."/>
            <person name="Calhoun S."/>
            <person name="Haridas S."/>
            <person name="Kuo A."/>
            <person name="Mondo S."/>
            <person name="Pangilinan J."/>
            <person name="Riley R."/>
            <person name="Labutti K."/>
            <person name="Andreopoulos B."/>
            <person name="Lipzen A."/>
            <person name="Chen C."/>
            <person name="Yanf M."/>
            <person name="Daum C."/>
            <person name="Ng V."/>
            <person name="Clum A."/>
            <person name="Steindorff A."/>
            <person name="Ohm R."/>
            <person name="Martin F."/>
            <person name="Silar P."/>
            <person name="Natvig D."/>
            <person name="Lalanne C."/>
            <person name="Gautier V."/>
            <person name="Ament-Velasquez S.L."/>
            <person name="Kruys A."/>
            <person name="Hutchinson M.I."/>
            <person name="Powell A.J."/>
            <person name="Barry K."/>
            <person name="Miller A.N."/>
            <person name="Grigoriev I.V."/>
            <person name="Debuchy R."/>
            <person name="Gladieux P."/>
            <person name="Thoren M.H."/>
            <person name="Johannesson H."/>
        </authorList>
    </citation>
    <scope>NUCLEOTIDE SEQUENCE</scope>
    <source>
        <strain evidence="3">PSN4</strain>
    </source>
</reference>
<dbReference type="InterPro" id="IPR013087">
    <property type="entry name" value="Znf_C2H2_type"/>
</dbReference>
<feature type="compositionally biased region" description="Polar residues" evidence="1">
    <location>
        <begin position="10"/>
        <end position="20"/>
    </location>
</feature>
<name>A0AAJ0B841_9PEZI</name>
<organism evidence="3 4">
    <name type="scientific">Echria macrotheca</name>
    <dbReference type="NCBI Taxonomy" id="438768"/>
    <lineage>
        <taxon>Eukaryota</taxon>
        <taxon>Fungi</taxon>
        <taxon>Dikarya</taxon>
        <taxon>Ascomycota</taxon>
        <taxon>Pezizomycotina</taxon>
        <taxon>Sordariomycetes</taxon>
        <taxon>Sordariomycetidae</taxon>
        <taxon>Sordariales</taxon>
        <taxon>Schizotheciaceae</taxon>
        <taxon>Echria</taxon>
    </lineage>
</organism>
<sequence length="132" mass="14742">MDPPFLTTAPIPSSLPQTSAPEPLTCREGACASKPETCDRMCDYNKHLKRHDLPYKCRFPGCKYTGTNGFSQLRDQERHEEDAHQAKSSFRCYVAECPGSAKRADNMMRHLRGQHGIKSTKADVIALCKRGG</sequence>
<comment type="caution">
    <text evidence="3">The sequence shown here is derived from an EMBL/GenBank/DDBJ whole genome shotgun (WGS) entry which is preliminary data.</text>
</comment>
<feature type="domain" description="C2H2-type" evidence="2">
    <location>
        <begin position="90"/>
        <end position="115"/>
    </location>
</feature>
<evidence type="ECO:0000259" key="2">
    <source>
        <dbReference type="SMART" id="SM00355"/>
    </source>
</evidence>
<evidence type="ECO:0000256" key="1">
    <source>
        <dbReference type="SAM" id="MobiDB-lite"/>
    </source>
</evidence>
<proteinExistence type="predicted"/>
<dbReference type="AlphaFoldDB" id="A0AAJ0B841"/>
<keyword evidence="4" id="KW-1185">Reference proteome</keyword>
<dbReference type="SMART" id="SM00355">
    <property type="entry name" value="ZnF_C2H2"/>
    <property type="match status" value="3"/>
</dbReference>
<gene>
    <name evidence="3" type="ORF">QBC47DRAFT_363064</name>
</gene>
<feature type="domain" description="C2H2-type" evidence="2">
    <location>
        <begin position="55"/>
        <end position="84"/>
    </location>
</feature>
<feature type="domain" description="C2H2-type" evidence="2">
    <location>
        <begin position="24"/>
        <end position="51"/>
    </location>
</feature>
<dbReference type="Proteomes" id="UP001239445">
    <property type="component" value="Unassembled WGS sequence"/>
</dbReference>
<dbReference type="EMBL" id="MU839838">
    <property type="protein sequence ID" value="KAK1753257.1"/>
    <property type="molecule type" value="Genomic_DNA"/>
</dbReference>
<protein>
    <recommendedName>
        <fullName evidence="2">C2H2-type domain-containing protein</fullName>
    </recommendedName>
</protein>
<dbReference type="Gene3D" id="3.30.160.60">
    <property type="entry name" value="Classic Zinc Finger"/>
    <property type="match status" value="1"/>
</dbReference>
<feature type="region of interest" description="Disordered" evidence="1">
    <location>
        <begin position="1"/>
        <end position="21"/>
    </location>
</feature>
<evidence type="ECO:0000313" key="3">
    <source>
        <dbReference type="EMBL" id="KAK1753257.1"/>
    </source>
</evidence>
<evidence type="ECO:0000313" key="4">
    <source>
        <dbReference type="Proteomes" id="UP001239445"/>
    </source>
</evidence>
<accession>A0AAJ0B841</accession>